<dbReference type="InterPro" id="IPR029063">
    <property type="entry name" value="SAM-dependent_MTases_sf"/>
</dbReference>
<keyword evidence="3 5" id="KW-0808">Transferase</keyword>
<evidence type="ECO:0000256" key="2">
    <source>
        <dbReference type="ARBA" id="ARBA00022603"/>
    </source>
</evidence>
<dbReference type="EMBL" id="VTER01000009">
    <property type="protein sequence ID" value="TYS45988.1"/>
    <property type="molecule type" value="Genomic_DNA"/>
</dbReference>
<dbReference type="GO" id="GO:0032259">
    <property type="term" value="P:methylation"/>
    <property type="evidence" value="ECO:0007669"/>
    <property type="project" value="UniProtKB-KW"/>
</dbReference>
<keyword evidence="2 5" id="KW-0489">Methyltransferase</keyword>
<dbReference type="Pfam" id="PF08241">
    <property type="entry name" value="Methyltransf_11"/>
    <property type="match status" value="1"/>
</dbReference>
<dbReference type="Gene3D" id="3.40.50.150">
    <property type="entry name" value="Vaccinia Virus protein VP39"/>
    <property type="match status" value="1"/>
</dbReference>
<dbReference type="CDD" id="cd02440">
    <property type="entry name" value="AdoMet_MTases"/>
    <property type="match status" value="1"/>
</dbReference>
<sequence>MGIVDFGNRASEYARSRNDVPNSLFDSLHLRNINFTGKKVADLGCGTGALTRRLIFRKADAVGIDPSEKLLQEAAGISRDKYLEIPYKKGTAENTGLDGAEYDMATVLRAWHWFDREEALREITRILKPKGHLIVADTGFKTDQRLVEITFDFLKKEGVEPKPAGSKAESSQRINGFPVEWFHEWEEAGFGLKDLYALPYDVHFTNEEWLDRVASLSYLADLSKEEGDGLLQGLKEELEAHYGASASHGIAHFCTIAILQEGIR</sequence>
<comment type="caution">
    <text evidence="5">The sequence shown here is derived from an EMBL/GenBank/DDBJ whole genome shotgun (WGS) entry which is preliminary data.</text>
</comment>
<dbReference type="SUPFAM" id="SSF53335">
    <property type="entry name" value="S-adenosyl-L-methionine-dependent methyltransferases"/>
    <property type="match status" value="1"/>
</dbReference>
<dbReference type="RefSeq" id="WP_148976078.1">
    <property type="nucleotide sequence ID" value="NZ_JBNIKU010000003.1"/>
</dbReference>
<evidence type="ECO:0000256" key="1">
    <source>
        <dbReference type="ARBA" id="ARBA00008361"/>
    </source>
</evidence>
<dbReference type="InterPro" id="IPR051052">
    <property type="entry name" value="Diverse_substrate_MTase"/>
</dbReference>
<protein>
    <submittedName>
        <fullName evidence="5">Class I SAM-dependent methyltransferase</fullName>
    </submittedName>
</protein>
<accession>A0A5D4R849</accession>
<evidence type="ECO:0000259" key="4">
    <source>
        <dbReference type="Pfam" id="PF08241"/>
    </source>
</evidence>
<evidence type="ECO:0000313" key="5">
    <source>
        <dbReference type="EMBL" id="TYS45988.1"/>
    </source>
</evidence>
<reference evidence="5 6" key="1">
    <citation type="submission" date="2019-08" db="EMBL/GenBank/DDBJ databases">
        <title>Bacillus genomes from the desert of Cuatro Cienegas, Coahuila.</title>
        <authorList>
            <person name="Olmedo-Alvarez G."/>
        </authorList>
    </citation>
    <scope>NUCLEOTIDE SEQUENCE [LARGE SCALE GENOMIC DNA]</scope>
    <source>
        <strain evidence="5 6">CH446_14T</strain>
    </source>
</reference>
<proteinExistence type="inferred from homology"/>
<dbReference type="PANTHER" id="PTHR44942">
    <property type="entry name" value="METHYLTRANSF_11 DOMAIN-CONTAINING PROTEIN"/>
    <property type="match status" value="1"/>
</dbReference>
<evidence type="ECO:0000313" key="6">
    <source>
        <dbReference type="Proteomes" id="UP000322139"/>
    </source>
</evidence>
<evidence type="ECO:0000256" key="3">
    <source>
        <dbReference type="ARBA" id="ARBA00022679"/>
    </source>
</evidence>
<comment type="similarity">
    <text evidence="1">Belongs to the methyltransferase superfamily.</text>
</comment>
<dbReference type="AlphaFoldDB" id="A0A5D4R849"/>
<gene>
    <name evidence="5" type="ORF">FZD51_18275</name>
</gene>
<dbReference type="GO" id="GO:0008757">
    <property type="term" value="F:S-adenosylmethionine-dependent methyltransferase activity"/>
    <property type="evidence" value="ECO:0007669"/>
    <property type="project" value="InterPro"/>
</dbReference>
<dbReference type="Proteomes" id="UP000322139">
    <property type="component" value="Unassembled WGS sequence"/>
</dbReference>
<dbReference type="PANTHER" id="PTHR44942:SF4">
    <property type="entry name" value="METHYLTRANSFERASE TYPE 11 DOMAIN-CONTAINING PROTEIN"/>
    <property type="match status" value="1"/>
</dbReference>
<name>A0A5D4R849_9BACI</name>
<organism evidence="5 6">
    <name type="scientific">Bacillus infantis</name>
    <dbReference type="NCBI Taxonomy" id="324767"/>
    <lineage>
        <taxon>Bacteria</taxon>
        <taxon>Bacillati</taxon>
        <taxon>Bacillota</taxon>
        <taxon>Bacilli</taxon>
        <taxon>Bacillales</taxon>
        <taxon>Bacillaceae</taxon>
        <taxon>Bacillus</taxon>
    </lineage>
</organism>
<feature type="domain" description="Methyltransferase type 11" evidence="4">
    <location>
        <begin position="42"/>
        <end position="135"/>
    </location>
</feature>
<dbReference type="InterPro" id="IPR013216">
    <property type="entry name" value="Methyltransf_11"/>
</dbReference>